<dbReference type="InterPro" id="IPR013785">
    <property type="entry name" value="Aldolase_TIM"/>
</dbReference>
<gene>
    <name evidence="5" type="ORF">FTX54_006375</name>
</gene>
<dbReference type="PROSITE" id="PS50991">
    <property type="entry name" value="PYR_CT"/>
    <property type="match status" value="1"/>
</dbReference>
<name>A0A5C7FME9_9BACI</name>
<dbReference type="SUPFAM" id="SSF51569">
    <property type="entry name" value="Aldolase"/>
    <property type="match status" value="1"/>
</dbReference>
<accession>A0A5C7FME9</accession>
<dbReference type="GO" id="GO:0046951">
    <property type="term" value="P:ketone body biosynthetic process"/>
    <property type="evidence" value="ECO:0007669"/>
    <property type="project" value="TreeGrafter"/>
</dbReference>
<dbReference type="Gene3D" id="3.20.20.70">
    <property type="entry name" value="Aldolase class I"/>
    <property type="match status" value="1"/>
</dbReference>
<evidence type="ECO:0000256" key="3">
    <source>
        <dbReference type="ARBA" id="ARBA00023239"/>
    </source>
</evidence>
<dbReference type="InterPro" id="IPR043594">
    <property type="entry name" value="HMGL"/>
</dbReference>
<sequence>MSIPKQVMLKEVGPRDGLQNESSIISTEKKIAWIDKLVEAGLKYIEVSSFVSPKWIPALADADDVFRYLKREDDVTYAALVPNEKGLERALRADVDEIGIFISASEAHNRRNVNKSIDETLSVLKEVVSTAKQEGKTARGYVSAVFGCPFEGHVSIGQVERVSHALLDMGIDELSLGDTIGVANPLQVKQVVRQLKTTIPTGKLALHLHNTRGLAQANIMAGLEENIQVFDGATGGLGGCPYAKGATGNVATEDVQYLMESLGIETGVSLKGLINAAKYIEPYVGNELPSYQLKLSQEEGDGA</sequence>
<dbReference type="PANTHER" id="PTHR42738:SF7">
    <property type="entry name" value="HYDROXYMETHYLGLUTARYL-COA LYASE"/>
    <property type="match status" value="1"/>
</dbReference>
<evidence type="ECO:0000256" key="1">
    <source>
        <dbReference type="ARBA" id="ARBA00009405"/>
    </source>
</evidence>
<evidence type="ECO:0000313" key="6">
    <source>
        <dbReference type="Proteomes" id="UP000321816"/>
    </source>
</evidence>
<evidence type="ECO:0000313" key="5">
    <source>
        <dbReference type="EMBL" id="WWD81172.1"/>
    </source>
</evidence>
<dbReference type="PANTHER" id="PTHR42738">
    <property type="entry name" value="HYDROXYMETHYLGLUTARYL-COA LYASE"/>
    <property type="match status" value="1"/>
</dbReference>
<organism evidence="5 6">
    <name type="scientific">Alkalicoccus halolimnae</name>
    <dbReference type="NCBI Taxonomy" id="1667239"/>
    <lineage>
        <taxon>Bacteria</taxon>
        <taxon>Bacillati</taxon>
        <taxon>Bacillota</taxon>
        <taxon>Bacilli</taxon>
        <taxon>Bacillales</taxon>
        <taxon>Bacillaceae</taxon>
        <taxon>Alkalicoccus</taxon>
    </lineage>
</organism>
<dbReference type="Proteomes" id="UP000321816">
    <property type="component" value="Chromosome"/>
</dbReference>
<reference evidence="5 6" key="1">
    <citation type="submission" date="2024-01" db="EMBL/GenBank/DDBJ databases">
        <title>Complete Genome Sequence of Alkalicoccus halolimnae BZ-SZ-XJ29T, a Moderately Halophilic Bacterium Isolated from a Salt Lake.</title>
        <authorList>
            <person name="Zhao B."/>
        </authorList>
    </citation>
    <scope>NUCLEOTIDE SEQUENCE [LARGE SCALE GENOMIC DNA]</scope>
    <source>
        <strain evidence="5 6">BZ-SZ-XJ29</strain>
    </source>
</reference>
<dbReference type="OrthoDB" id="9784013at2"/>
<dbReference type="InterPro" id="IPR000891">
    <property type="entry name" value="PYR_CT"/>
</dbReference>
<evidence type="ECO:0000259" key="4">
    <source>
        <dbReference type="PROSITE" id="PS50991"/>
    </source>
</evidence>
<keyword evidence="6" id="KW-1185">Reference proteome</keyword>
<dbReference type="NCBIfam" id="NF004283">
    <property type="entry name" value="PRK05692.1"/>
    <property type="match status" value="1"/>
</dbReference>
<comment type="similarity">
    <text evidence="1">Belongs to the HMG-CoA lyase family.</text>
</comment>
<dbReference type="FunFam" id="3.20.20.70:FF:000071">
    <property type="entry name" value="Hydroxymethylglutaryl-CoA lyase"/>
    <property type="match status" value="1"/>
</dbReference>
<dbReference type="AlphaFoldDB" id="A0A5C7FME9"/>
<protein>
    <submittedName>
        <fullName evidence="5">Hydroxymethylglutaryl-CoA lyase</fullName>
    </submittedName>
</protein>
<evidence type="ECO:0000256" key="2">
    <source>
        <dbReference type="ARBA" id="ARBA00022723"/>
    </source>
</evidence>
<dbReference type="Pfam" id="PF00682">
    <property type="entry name" value="HMGL-like"/>
    <property type="match status" value="1"/>
</dbReference>
<feature type="domain" description="Pyruvate carboxyltransferase" evidence="4">
    <location>
        <begin position="7"/>
        <end position="274"/>
    </location>
</feature>
<dbReference type="EMBL" id="CP144914">
    <property type="protein sequence ID" value="WWD81172.1"/>
    <property type="molecule type" value="Genomic_DNA"/>
</dbReference>
<dbReference type="CDD" id="cd07938">
    <property type="entry name" value="DRE_TIM_HMGL"/>
    <property type="match status" value="1"/>
</dbReference>
<dbReference type="GO" id="GO:0046872">
    <property type="term" value="F:metal ion binding"/>
    <property type="evidence" value="ECO:0007669"/>
    <property type="project" value="UniProtKB-KW"/>
</dbReference>
<dbReference type="RefSeq" id="WP_147803056.1">
    <property type="nucleotide sequence ID" value="NZ_CP144914.1"/>
</dbReference>
<proteinExistence type="inferred from homology"/>
<keyword evidence="2" id="KW-0479">Metal-binding</keyword>
<dbReference type="KEGG" id="ahal:FTX54_006375"/>
<dbReference type="GO" id="GO:0004419">
    <property type="term" value="F:hydroxymethylglutaryl-CoA lyase activity"/>
    <property type="evidence" value="ECO:0007669"/>
    <property type="project" value="TreeGrafter"/>
</dbReference>
<keyword evidence="3 5" id="KW-0456">Lyase</keyword>
<dbReference type="GO" id="GO:0006552">
    <property type="term" value="P:L-leucine catabolic process"/>
    <property type="evidence" value="ECO:0007669"/>
    <property type="project" value="TreeGrafter"/>
</dbReference>